<accession>A0ACB7FN70</accession>
<comment type="caution">
    <text evidence="1">The sequence shown here is derived from an EMBL/GenBank/DDBJ whole genome shotgun (WGS) entry which is preliminary data.</text>
</comment>
<dbReference type="Proteomes" id="UP000805704">
    <property type="component" value="Chromosome 1"/>
</dbReference>
<keyword evidence="1" id="KW-0723">Serine/threonine-protein kinase</keyword>
<evidence type="ECO:0000313" key="2">
    <source>
        <dbReference type="Proteomes" id="UP000805704"/>
    </source>
</evidence>
<keyword evidence="2" id="KW-1185">Reference proteome</keyword>
<proteinExistence type="predicted"/>
<keyword evidence="1" id="KW-0418">Kinase</keyword>
<organism evidence="1 2">
    <name type="scientific">Nibea albiflora</name>
    <name type="common">Yellow drum</name>
    <name type="synonym">Corvina albiflora</name>
    <dbReference type="NCBI Taxonomy" id="240163"/>
    <lineage>
        <taxon>Eukaryota</taxon>
        <taxon>Metazoa</taxon>
        <taxon>Chordata</taxon>
        <taxon>Craniata</taxon>
        <taxon>Vertebrata</taxon>
        <taxon>Euteleostomi</taxon>
        <taxon>Actinopterygii</taxon>
        <taxon>Neopterygii</taxon>
        <taxon>Teleostei</taxon>
        <taxon>Neoteleostei</taxon>
        <taxon>Acanthomorphata</taxon>
        <taxon>Eupercaria</taxon>
        <taxon>Sciaenidae</taxon>
        <taxon>Nibea</taxon>
    </lineage>
</organism>
<gene>
    <name evidence="1" type="primary">FAM20C.3</name>
    <name evidence="1" type="ORF">GBF38_003128</name>
</gene>
<name>A0ACB7FN70_NIBAL</name>
<evidence type="ECO:0000313" key="1">
    <source>
        <dbReference type="EMBL" id="KAG8014586.1"/>
    </source>
</evidence>
<reference evidence="1" key="1">
    <citation type="submission" date="2020-04" db="EMBL/GenBank/DDBJ databases">
        <title>A chromosome-scale assembly and high-density genetic map of the yellow drum (Nibea albiflora) genome.</title>
        <authorList>
            <person name="Xu D."/>
            <person name="Zhang W."/>
            <person name="Chen R."/>
            <person name="Tan P."/>
            <person name="Wang L."/>
            <person name="Song H."/>
            <person name="Tian L."/>
            <person name="Zhu Q."/>
            <person name="Wang B."/>
        </authorList>
    </citation>
    <scope>NUCLEOTIDE SEQUENCE</scope>
    <source>
        <strain evidence="1">ZJHYS-2018</strain>
    </source>
</reference>
<dbReference type="EMBL" id="CM024789">
    <property type="protein sequence ID" value="KAG8014586.1"/>
    <property type="molecule type" value="Genomic_DNA"/>
</dbReference>
<protein>
    <submittedName>
        <fullName evidence="1">Extracellular serine/threonine protein kinase FAM20C</fullName>
    </submittedName>
</protein>
<sequence>MDRHHYETFEKFGNNTFLLHLDNGRGFGRHSKDEPSILAPLEQCCRIRHSTLLRLQLLSLPQYRLSDVMRASLSRDPLHSVAPLLSEPHLAALDRRLKTVLQTVSRCQQRNDGGGDKVIYEDTVYMKDAFTTAA</sequence>
<keyword evidence="1" id="KW-0808">Transferase</keyword>